<dbReference type="Gramene" id="Bo8g079820.1">
    <property type="protein sequence ID" value="Bo8g079820.1"/>
    <property type="gene ID" value="Bo8g079820"/>
</dbReference>
<name>A0A0D3DRX4_BRAOL</name>
<dbReference type="Proteomes" id="UP000032141">
    <property type="component" value="Chromosome C8"/>
</dbReference>
<dbReference type="SUPFAM" id="SSF81383">
    <property type="entry name" value="F-box domain"/>
    <property type="match status" value="1"/>
</dbReference>
<dbReference type="AlphaFoldDB" id="A0A0D3DRX4"/>
<sequence length="145" mass="16475">MDGLPGHLLNKVLFKTDLRALAMLCCTNTSLQSHIHDPSFVSEYCSQIRSSLLYISSYGSTYLGCHHPHGGSRSLTTIDDERDLDAPIGIGREAPPPEVQIPDNEDNRFQEFLSRFRKIKDKEAHFSLRNALIDHLWEKFSNNDC</sequence>
<dbReference type="HOGENOM" id="CLU_1789571_0_0_1"/>
<dbReference type="EnsemblPlants" id="Bo8g079820.1">
    <property type="protein sequence ID" value="Bo8g079820.1"/>
    <property type="gene ID" value="Bo8g079820"/>
</dbReference>
<proteinExistence type="predicted"/>
<dbReference type="STRING" id="109376.A0A0D3DRX4"/>
<keyword evidence="2" id="KW-1185">Reference proteome</keyword>
<reference evidence="1" key="2">
    <citation type="submission" date="2015-03" db="UniProtKB">
        <authorList>
            <consortium name="EnsemblPlants"/>
        </authorList>
    </citation>
    <scope>IDENTIFICATION</scope>
</reference>
<evidence type="ECO:0000313" key="1">
    <source>
        <dbReference type="EnsemblPlants" id="Bo8g079820.1"/>
    </source>
</evidence>
<reference evidence="1 2" key="1">
    <citation type="journal article" date="2014" name="Genome Biol.">
        <title>Transcriptome and methylome profiling reveals relics of genome dominance in the mesopolyploid Brassica oleracea.</title>
        <authorList>
            <person name="Parkin I.A."/>
            <person name="Koh C."/>
            <person name="Tang H."/>
            <person name="Robinson S.J."/>
            <person name="Kagale S."/>
            <person name="Clarke W.E."/>
            <person name="Town C.D."/>
            <person name="Nixon J."/>
            <person name="Krishnakumar V."/>
            <person name="Bidwell S.L."/>
            <person name="Denoeud F."/>
            <person name="Belcram H."/>
            <person name="Links M.G."/>
            <person name="Just J."/>
            <person name="Clarke C."/>
            <person name="Bender T."/>
            <person name="Huebert T."/>
            <person name="Mason A.S."/>
            <person name="Pires J.C."/>
            <person name="Barker G."/>
            <person name="Moore J."/>
            <person name="Walley P.G."/>
            <person name="Manoli S."/>
            <person name="Batley J."/>
            <person name="Edwards D."/>
            <person name="Nelson M.N."/>
            <person name="Wang X."/>
            <person name="Paterson A.H."/>
            <person name="King G."/>
            <person name="Bancroft I."/>
            <person name="Chalhoub B."/>
            <person name="Sharpe A.G."/>
        </authorList>
    </citation>
    <scope>NUCLEOTIDE SEQUENCE</scope>
    <source>
        <strain evidence="1 2">cv. TO1000</strain>
    </source>
</reference>
<evidence type="ECO:0000313" key="2">
    <source>
        <dbReference type="Proteomes" id="UP000032141"/>
    </source>
</evidence>
<evidence type="ECO:0008006" key="3">
    <source>
        <dbReference type="Google" id="ProtNLM"/>
    </source>
</evidence>
<dbReference type="InterPro" id="IPR036047">
    <property type="entry name" value="F-box-like_dom_sf"/>
</dbReference>
<protein>
    <recommendedName>
        <fullName evidence="3">F-box domain-containing protein</fullName>
    </recommendedName>
</protein>
<organism evidence="1 2">
    <name type="scientific">Brassica oleracea var. oleracea</name>
    <dbReference type="NCBI Taxonomy" id="109376"/>
    <lineage>
        <taxon>Eukaryota</taxon>
        <taxon>Viridiplantae</taxon>
        <taxon>Streptophyta</taxon>
        <taxon>Embryophyta</taxon>
        <taxon>Tracheophyta</taxon>
        <taxon>Spermatophyta</taxon>
        <taxon>Magnoliopsida</taxon>
        <taxon>eudicotyledons</taxon>
        <taxon>Gunneridae</taxon>
        <taxon>Pentapetalae</taxon>
        <taxon>rosids</taxon>
        <taxon>malvids</taxon>
        <taxon>Brassicales</taxon>
        <taxon>Brassicaceae</taxon>
        <taxon>Brassiceae</taxon>
        <taxon>Brassica</taxon>
    </lineage>
</organism>
<accession>A0A0D3DRX4</accession>